<comment type="caution">
    <text evidence="1">The sequence shown here is derived from an EMBL/GenBank/DDBJ whole genome shotgun (WGS) entry which is preliminary data.</text>
</comment>
<gene>
    <name evidence="1" type="ORF">BVC80_9091g101</name>
</gene>
<proteinExistence type="predicted"/>
<reference evidence="1 2" key="1">
    <citation type="journal article" date="2017" name="Mol. Plant">
        <title>The Genome of Medicinal Plant Macleaya cordata Provides New Insights into Benzylisoquinoline Alkaloids Metabolism.</title>
        <authorList>
            <person name="Liu X."/>
            <person name="Liu Y."/>
            <person name="Huang P."/>
            <person name="Ma Y."/>
            <person name="Qing Z."/>
            <person name="Tang Q."/>
            <person name="Cao H."/>
            <person name="Cheng P."/>
            <person name="Zheng Y."/>
            <person name="Yuan Z."/>
            <person name="Zhou Y."/>
            <person name="Liu J."/>
            <person name="Tang Z."/>
            <person name="Zhuo Y."/>
            <person name="Zhang Y."/>
            <person name="Yu L."/>
            <person name="Huang J."/>
            <person name="Yang P."/>
            <person name="Peng Q."/>
            <person name="Zhang J."/>
            <person name="Jiang W."/>
            <person name="Zhang Z."/>
            <person name="Lin K."/>
            <person name="Ro D.K."/>
            <person name="Chen X."/>
            <person name="Xiong X."/>
            <person name="Shang Y."/>
            <person name="Huang S."/>
            <person name="Zeng J."/>
        </authorList>
    </citation>
    <scope>NUCLEOTIDE SEQUENCE [LARGE SCALE GENOMIC DNA]</scope>
    <source>
        <strain evidence="2">cv. BLH2017</strain>
        <tissue evidence="1">Root</tissue>
    </source>
</reference>
<sequence length="53" mass="6112">MVFLRITWKNLVLLHITLKNLVVVTNVTLAGDLVGKHPWYTWVTGFQADNFDL</sequence>
<dbReference type="Proteomes" id="UP000195402">
    <property type="component" value="Unassembled WGS sequence"/>
</dbReference>
<accession>A0A200PWL6</accession>
<protein>
    <submittedName>
        <fullName evidence="1">Uncharacterized protein</fullName>
    </submittedName>
</protein>
<keyword evidence="2" id="KW-1185">Reference proteome</keyword>
<evidence type="ECO:0000313" key="1">
    <source>
        <dbReference type="EMBL" id="OVA02594.1"/>
    </source>
</evidence>
<name>A0A200PWL6_MACCD</name>
<dbReference type="EMBL" id="MVGT01003949">
    <property type="protein sequence ID" value="OVA02594.1"/>
    <property type="molecule type" value="Genomic_DNA"/>
</dbReference>
<organism evidence="1 2">
    <name type="scientific">Macleaya cordata</name>
    <name type="common">Five-seeded plume-poppy</name>
    <name type="synonym">Bocconia cordata</name>
    <dbReference type="NCBI Taxonomy" id="56857"/>
    <lineage>
        <taxon>Eukaryota</taxon>
        <taxon>Viridiplantae</taxon>
        <taxon>Streptophyta</taxon>
        <taxon>Embryophyta</taxon>
        <taxon>Tracheophyta</taxon>
        <taxon>Spermatophyta</taxon>
        <taxon>Magnoliopsida</taxon>
        <taxon>Ranunculales</taxon>
        <taxon>Papaveraceae</taxon>
        <taxon>Papaveroideae</taxon>
        <taxon>Macleaya</taxon>
    </lineage>
</organism>
<evidence type="ECO:0000313" key="2">
    <source>
        <dbReference type="Proteomes" id="UP000195402"/>
    </source>
</evidence>
<dbReference type="InParanoid" id="A0A200PWL6"/>
<dbReference type="AlphaFoldDB" id="A0A200PWL6"/>